<dbReference type="EMBL" id="MT141501">
    <property type="protein sequence ID" value="QJA63607.1"/>
    <property type="molecule type" value="Genomic_DNA"/>
</dbReference>
<protein>
    <submittedName>
        <fullName evidence="3">Putative peptidase</fullName>
    </submittedName>
</protein>
<dbReference type="InterPro" id="IPR027924">
    <property type="entry name" value="XkdF"/>
</dbReference>
<organism evidence="3">
    <name type="scientific">viral metagenome</name>
    <dbReference type="NCBI Taxonomy" id="1070528"/>
    <lineage>
        <taxon>unclassified sequences</taxon>
        <taxon>metagenomes</taxon>
        <taxon>organismal metagenomes</taxon>
    </lineage>
</organism>
<sequence length="160" mass="18146">MEIICKNESLQVLYYNVASPKLPDLDKDYINDPFEIIKACHNHVLKYGSAIDNNHKTLIKREQAAVVENYIVNEDSYATPNGLKAIAGFVTKAEAEAIKELFPHLINKSLNVADSNWKIVPANSWYMGVKFFDKELFEKAKKNSAVSMFGFADREDIEVD</sequence>
<evidence type="ECO:0000313" key="2">
    <source>
        <dbReference type="EMBL" id="QJA63607.1"/>
    </source>
</evidence>
<accession>A0A6M3KAV5</accession>
<gene>
    <name evidence="3" type="ORF">MM415A01018_0014</name>
    <name evidence="2" type="ORF">MM415B00605_0016</name>
</gene>
<dbReference type="AlphaFoldDB" id="A0A6M3KAV5"/>
<evidence type="ECO:0000313" key="3">
    <source>
        <dbReference type="EMBL" id="QJA78738.1"/>
    </source>
</evidence>
<feature type="domain" description="Phage-like element PBSX protein XkdF" evidence="1">
    <location>
        <begin position="2"/>
        <end position="79"/>
    </location>
</feature>
<dbReference type="EMBL" id="MT142351">
    <property type="protein sequence ID" value="QJA78738.1"/>
    <property type="molecule type" value="Genomic_DNA"/>
</dbReference>
<evidence type="ECO:0000259" key="1">
    <source>
        <dbReference type="Pfam" id="PF14550"/>
    </source>
</evidence>
<dbReference type="Pfam" id="PF14550">
    <property type="entry name" value="Peptidase_S78_2"/>
    <property type="match status" value="1"/>
</dbReference>
<proteinExistence type="predicted"/>
<reference evidence="3" key="1">
    <citation type="submission" date="2020-03" db="EMBL/GenBank/DDBJ databases">
        <title>The deep terrestrial virosphere.</title>
        <authorList>
            <person name="Holmfeldt K."/>
            <person name="Nilsson E."/>
            <person name="Simone D."/>
            <person name="Lopez-Fernandez M."/>
            <person name="Wu X."/>
            <person name="de Brujin I."/>
            <person name="Lundin D."/>
            <person name="Andersson A."/>
            <person name="Bertilsson S."/>
            <person name="Dopson M."/>
        </authorList>
    </citation>
    <scope>NUCLEOTIDE SEQUENCE</scope>
    <source>
        <strain evidence="3">MM415A01018</strain>
        <strain evidence="2">MM415B00605</strain>
    </source>
</reference>
<name>A0A6M3KAV5_9ZZZZ</name>